<evidence type="ECO:0000313" key="2">
    <source>
        <dbReference type="EMBL" id="MES1921432.1"/>
    </source>
</evidence>
<organism evidence="2 3">
    <name type="scientific">Bonamia ostreae</name>
    <dbReference type="NCBI Taxonomy" id="126728"/>
    <lineage>
        <taxon>Eukaryota</taxon>
        <taxon>Sar</taxon>
        <taxon>Rhizaria</taxon>
        <taxon>Endomyxa</taxon>
        <taxon>Ascetosporea</taxon>
        <taxon>Haplosporida</taxon>
        <taxon>Bonamia</taxon>
    </lineage>
</organism>
<reference evidence="2 3" key="1">
    <citation type="journal article" date="2024" name="BMC Biol.">
        <title>Comparative genomics of Ascetosporea gives new insight into the evolutionary basis for animal parasitism in Rhizaria.</title>
        <authorList>
            <person name="Hiltunen Thoren M."/>
            <person name="Onut-Brannstrom I."/>
            <person name="Alfjorden A."/>
            <person name="Peckova H."/>
            <person name="Swords F."/>
            <person name="Hooper C."/>
            <person name="Holzer A.S."/>
            <person name="Bass D."/>
            <person name="Burki F."/>
        </authorList>
    </citation>
    <scope>NUCLEOTIDE SEQUENCE [LARGE SCALE GENOMIC DNA]</scope>
    <source>
        <strain evidence="2">20-A016</strain>
    </source>
</reference>
<comment type="caution">
    <text evidence="2">The sequence shown here is derived from an EMBL/GenBank/DDBJ whole genome shotgun (WGS) entry which is preliminary data.</text>
</comment>
<protein>
    <submittedName>
        <fullName evidence="2">Uncharacterized protein</fullName>
    </submittedName>
</protein>
<keyword evidence="1" id="KW-0175">Coiled coil</keyword>
<sequence>MEDKIHFEISTQERLLNQQKLKEINLENKKNLLETEKRELERLETYYESKNVTETNLKKELESIKEKRANISLTNKKINQKSIKVNKNMNDIENFLNSQKCLNLDNGKFKIELEEKVNLNRLKETKIGSLKVKIGILNDENIEASKELQNLMIEYKSICNFLKLVKI</sequence>
<dbReference type="EMBL" id="JBDODL010001343">
    <property type="protein sequence ID" value="MES1921432.1"/>
    <property type="molecule type" value="Genomic_DNA"/>
</dbReference>
<dbReference type="Proteomes" id="UP001439008">
    <property type="component" value="Unassembled WGS sequence"/>
</dbReference>
<keyword evidence="3" id="KW-1185">Reference proteome</keyword>
<evidence type="ECO:0000256" key="1">
    <source>
        <dbReference type="SAM" id="Coils"/>
    </source>
</evidence>
<name>A0ABV2AP28_9EUKA</name>
<accession>A0ABV2AP28</accession>
<evidence type="ECO:0000313" key="3">
    <source>
        <dbReference type="Proteomes" id="UP001439008"/>
    </source>
</evidence>
<feature type="coiled-coil region" evidence="1">
    <location>
        <begin position="16"/>
        <end position="81"/>
    </location>
</feature>
<proteinExistence type="predicted"/>
<gene>
    <name evidence="2" type="ORF">MHBO_002963</name>
</gene>